<sequence length="1206" mass="140485">MSNYLDGINYALKTIETKLDDQLEKIFKKIILDPNRKAIEITNSLDPNQLDQLVKLLQEQSSKHHLQISWFYPISKIYLSKFDEDNHTVDRDDVNHQVRTLGPVKSHLQILLQLTIVFREHLNRFQFIKMKKLSRGQAHFRTNHNLFTYFDSKPIVPKFKIIFPSSPSMMISNNGDDCIRAMSDKNHHEFVRNGQLFEPLMNFFDDFFAIRSRIKLIKGLSKHEKLALVFKINNQCSLNDQACRIVYLQSLSIMTFWMALKADEMVGDKWSSIGYQITLESKISLNNSIIFFEISTFIRVLNRDLNMNMISHLIIDVDVDEDNLFFDLLFLYLREHLNHLQHLNIIILVHGSQQIQQMSDYFGSSIIAIDADLLSRLRDNQMNNLEYYYDNDWDDNHSEEQETSSSTLGNIQQIKNSTDESSLIGAQHSPLVKIIEYLMFESSQNPCVLEKLIEFLHQYPHLINHQSVRLNGLTALIIATIRGSSSQLYRLLRLGANHHLIAWPNQMKPIEWAIRFRQKENFQLLFLHQYIQDQAFDLNHYGFSIQREHHRQKSSQSLHSISDQALSASASNEIENSFKIILKLLTKLIPKIYYENFDKNYWGSRIFDQHYDQSLIERKTDRIGSILILLKSYQEVSNLRKIILQRMNQFNYEFTIFCLYQNLPNNELIDGIRILRSIRDKPRIILSTLSVDCILFRGIRFIINTGLTLRKVHTPFSAINLFRSLSNELETVEIKSLLQKQNNRVTVFNLFENRCGSKQNLDDFLLENSSTNPLYHCILAVKFLQFKIDHNNTVEVFDKMLNHPRKDVLLNAISYLQNINVLDEQENLTELGKILIDLSIEPHYAKMIIFAVILRCLDPILTIVCSLSSPNHEQIYSRISMDISNSNNSDEINGEININRWNNSHKYSSSSSWAMLHKNYSDHLVYVYAFQRWQEMCLSSSSSSSQSPSSLEPKFNEKTSSVPPLQSLGSREIYASFEMIYSLRTKILAQLRAIGYVKGKGFMNIRYLNANSENFSLVKAVICAGQPFDFFANITDTMQCDDDLYQIKKRIFIDPSSILNRKNSEEKFPTNLLMFNQKITCGQISYLRDCTILNPITMALFSDESISSSSRLMNRWMMELNGRYLLIGDEMEKICALRQRWQYFVRKRLSNMQQSISEEDERFLTDLIRLVEIADESIGIGSYAANIGRAPQVMSIYFCQTVSNKK</sequence>
<dbReference type="Gene3D" id="1.20.120.1080">
    <property type="match status" value="1"/>
</dbReference>
<keyword evidence="4" id="KW-0800">Toxin</keyword>
<reference evidence="8" key="2">
    <citation type="submission" date="2020-01" db="EMBL/GenBank/DDBJ databases">
        <authorList>
            <person name="Korhonen P.K.K."/>
            <person name="Guangxu M.G."/>
            <person name="Wang T.W."/>
            <person name="Stroehlein A.J.S."/>
            <person name="Young N.D."/>
            <person name="Ang C.-S.A."/>
            <person name="Fernando D.W.F."/>
            <person name="Lu H.L."/>
            <person name="Taylor S.T."/>
            <person name="Ehtesham M.E.M."/>
            <person name="Najaraj S.H.N."/>
            <person name="Harsha G.H.G."/>
            <person name="Madugundu A.M."/>
            <person name="Renuse S.R."/>
            <person name="Holt D.H."/>
            <person name="Pandey A.P."/>
            <person name="Papenfuss A.P."/>
            <person name="Gasser R.B.G."/>
            <person name="Fischer K.F."/>
        </authorList>
    </citation>
    <scope>NUCLEOTIDE SEQUENCE</scope>
    <source>
        <strain evidence="8">SSS_KF_BRIS2020</strain>
    </source>
</reference>
<evidence type="ECO:0000256" key="5">
    <source>
        <dbReference type="ARBA" id="ARBA00023298"/>
    </source>
</evidence>
<accession>A0A834V9Y1</accession>
<keyword evidence="4" id="KW-0528">Neurotoxin</keyword>
<dbReference type="OrthoDB" id="6501736at2759"/>
<evidence type="ECO:0000256" key="3">
    <source>
        <dbReference type="ARBA" id="ARBA00022537"/>
    </source>
</evidence>
<dbReference type="Pfam" id="PF07717">
    <property type="entry name" value="OB_NTP_bind"/>
    <property type="match status" value="1"/>
</dbReference>
<evidence type="ECO:0000313" key="9">
    <source>
        <dbReference type="EnsemblMetazoa" id="KAF7488881.1"/>
    </source>
</evidence>
<dbReference type="InterPro" id="IPR027417">
    <property type="entry name" value="P-loop_NTPase"/>
</dbReference>
<feature type="region of interest" description="Disordered" evidence="6">
    <location>
        <begin position="942"/>
        <end position="963"/>
    </location>
</feature>
<comment type="subcellular location">
    <subcellularLocation>
        <location evidence="1">Target cell membrane</location>
    </subcellularLocation>
</comment>
<keyword evidence="8" id="KW-0547">Nucleotide-binding</keyword>
<keyword evidence="3" id="KW-1052">Target cell membrane</keyword>
<dbReference type="InterPro" id="IPR007502">
    <property type="entry name" value="Helicase-assoc_dom"/>
</dbReference>
<keyword evidence="2" id="KW-0268">Exocytosis</keyword>
<dbReference type="InterPro" id="IPR011709">
    <property type="entry name" value="DEAD-box_helicase_OB_fold"/>
</dbReference>
<keyword evidence="10" id="KW-1185">Reference proteome</keyword>
<dbReference type="AlphaFoldDB" id="A0A834V9Y1"/>
<dbReference type="SMART" id="SM00847">
    <property type="entry name" value="HA2"/>
    <property type="match status" value="1"/>
</dbReference>
<dbReference type="GO" id="GO:0006887">
    <property type="term" value="P:exocytosis"/>
    <property type="evidence" value="ECO:0007669"/>
    <property type="project" value="UniProtKB-KW"/>
</dbReference>
<evidence type="ECO:0000256" key="2">
    <source>
        <dbReference type="ARBA" id="ARBA00022483"/>
    </source>
</evidence>
<keyword evidence="8" id="KW-0378">Hydrolase</keyword>
<dbReference type="EnsemblMetazoa" id="SSS_1511s_mrna">
    <property type="protein sequence ID" value="KAF7488881.1"/>
    <property type="gene ID" value="SSS_1511"/>
</dbReference>
<dbReference type="EMBL" id="WVUK01000065">
    <property type="protein sequence ID" value="KAF7488881.1"/>
    <property type="molecule type" value="Genomic_DNA"/>
</dbReference>
<dbReference type="GO" id="GO:0004386">
    <property type="term" value="F:helicase activity"/>
    <property type="evidence" value="ECO:0007669"/>
    <property type="project" value="UniProtKB-KW"/>
</dbReference>
<protein>
    <submittedName>
        <fullName evidence="8">Putative ATP-dependent RNA helicase YTHDC2</fullName>
    </submittedName>
</protein>
<evidence type="ECO:0000313" key="8">
    <source>
        <dbReference type="EMBL" id="KAF7488881.1"/>
    </source>
</evidence>
<evidence type="ECO:0000313" key="10">
    <source>
        <dbReference type="Proteomes" id="UP000070412"/>
    </source>
</evidence>
<proteinExistence type="predicted"/>
<evidence type="ECO:0000256" key="4">
    <source>
        <dbReference type="ARBA" id="ARBA00023028"/>
    </source>
</evidence>
<dbReference type="GO" id="GO:0003723">
    <property type="term" value="F:RNA binding"/>
    <property type="evidence" value="ECO:0007669"/>
    <property type="project" value="TreeGrafter"/>
</dbReference>
<gene>
    <name evidence="8" type="ORF">SSS_1511</name>
</gene>
<keyword evidence="5" id="KW-0472">Membrane</keyword>
<keyword evidence="4" id="KW-0638">Presynaptic neurotoxin</keyword>
<dbReference type="GO" id="GO:0044218">
    <property type="term" value="C:other organism cell membrane"/>
    <property type="evidence" value="ECO:0007669"/>
    <property type="project" value="UniProtKB-KW"/>
</dbReference>
<dbReference type="Proteomes" id="UP000070412">
    <property type="component" value="Unassembled WGS sequence"/>
</dbReference>
<dbReference type="PANTHER" id="PTHR18934">
    <property type="entry name" value="ATP-DEPENDENT RNA HELICASE"/>
    <property type="match status" value="1"/>
</dbReference>
<feature type="domain" description="Helicase-associated" evidence="7">
    <location>
        <begin position="811"/>
        <end position="927"/>
    </location>
</feature>
<reference evidence="10" key="1">
    <citation type="journal article" date="2020" name="PLoS Negl. Trop. Dis.">
        <title>High-quality nuclear genome for Sarcoptes scabiei-A critical resource for a neglected parasite.</title>
        <authorList>
            <person name="Korhonen P.K."/>
            <person name="Gasser R.B."/>
            <person name="Ma G."/>
            <person name="Wang T."/>
            <person name="Stroehlein A.J."/>
            <person name="Young N.D."/>
            <person name="Ang C.S."/>
            <person name="Fernando D.D."/>
            <person name="Lu H.C."/>
            <person name="Taylor S."/>
            <person name="Reynolds S.L."/>
            <person name="Mofiz E."/>
            <person name="Najaraj S.H."/>
            <person name="Gowda H."/>
            <person name="Madugundu A."/>
            <person name="Renuse S."/>
            <person name="Holt D."/>
            <person name="Pandey A."/>
            <person name="Papenfuss A.T."/>
            <person name="Fischer K."/>
        </authorList>
    </citation>
    <scope>NUCLEOTIDE SEQUENCE [LARGE SCALE GENOMIC DNA]</scope>
</reference>
<name>A0A834V9Y1_SARSC</name>
<dbReference type="InterPro" id="IPR036770">
    <property type="entry name" value="Ankyrin_rpt-contain_sf"/>
</dbReference>
<dbReference type="SUPFAM" id="SSF52540">
    <property type="entry name" value="P-loop containing nucleoside triphosphate hydrolases"/>
    <property type="match status" value="1"/>
</dbReference>
<dbReference type="Pfam" id="PF21010">
    <property type="entry name" value="HA2_C"/>
    <property type="match status" value="1"/>
</dbReference>
<keyword evidence="8" id="KW-0067">ATP-binding</keyword>
<keyword evidence="5" id="KW-1053">Target membrane</keyword>
<evidence type="ECO:0000259" key="7">
    <source>
        <dbReference type="SMART" id="SM00847"/>
    </source>
</evidence>
<dbReference type="SUPFAM" id="SSF48403">
    <property type="entry name" value="Ankyrin repeat"/>
    <property type="match status" value="1"/>
</dbReference>
<dbReference type="PANTHER" id="PTHR18934:SF213">
    <property type="entry name" value="3'-5' RNA HELICASE YTHDC2"/>
    <property type="match status" value="1"/>
</dbReference>
<keyword evidence="8" id="KW-0347">Helicase</keyword>
<reference evidence="9" key="3">
    <citation type="submission" date="2022-06" db="UniProtKB">
        <authorList>
            <consortium name="EnsemblMetazoa"/>
        </authorList>
    </citation>
    <scope>IDENTIFICATION</scope>
</reference>
<dbReference type="Gene3D" id="3.40.50.300">
    <property type="entry name" value="P-loop containing nucleotide triphosphate hydrolases"/>
    <property type="match status" value="2"/>
</dbReference>
<evidence type="ECO:0000256" key="1">
    <source>
        <dbReference type="ARBA" id="ARBA00004175"/>
    </source>
</evidence>
<dbReference type="GO" id="GO:0044231">
    <property type="term" value="C:host cell presynaptic membrane"/>
    <property type="evidence" value="ECO:0007669"/>
    <property type="project" value="UniProtKB-KW"/>
</dbReference>
<organism evidence="8">
    <name type="scientific">Sarcoptes scabiei</name>
    <name type="common">Itch mite</name>
    <name type="synonym">Acarus scabiei</name>
    <dbReference type="NCBI Taxonomy" id="52283"/>
    <lineage>
        <taxon>Eukaryota</taxon>
        <taxon>Metazoa</taxon>
        <taxon>Ecdysozoa</taxon>
        <taxon>Arthropoda</taxon>
        <taxon>Chelicerata</taxon>
        <taxon>Arachnida</taxon>
        <taxon>Acari</taxon>
        <taxon>Acariformes</taxon>
        <taxon>Sarcoptiformes</taxon>
        <taxon>Astigmata</taxon>
        <taxon>Psoroptidia</taxon>
        <taxon>Sarcoptoidea</taxon>
        <taxon>Sarcoptidae</taxon>
        <taxon>Sarcoptinae</taxon>
        <taxon>Sarcoptes</taxon>
    </lineage>
</organism>
<evidence type="ECO:0000256" key="6">
    <source>
        <dbReference type="SAM" id="MobiDB-lite"/>
    </source>
</evidence>